<proteinExistence type="predicted"/>
<gene>
    <name evidence="1" type="ORF">PR048_000127</name>
</gene>
<name>A0ABQ9IF13_9NEOP</name>
<dbReference type="EMBL" id="JARBHB010000001">
    <property type="protein sequence ID" value="KAJ8894820.1"/>
    <property type="molecule type" value="Genomic_DNA"/>
</dbReference>
<evidence type="ECO:0000313" key="2">
    <source>
        <dbReference type="Proteomes" id="UP001159363"/>
    </source>
</evidence>
<organism evidence="1 2">
    <name type="scientific">Dryococelus australis</name>
    <dbReference type="NCBI Taxonomy" id="614101"/>
    <lineage>
        <taxon>Eukaryota</taxon>
        <taxon>Metazoa</taxon>
        <taxon>Ecdysozoa</taxon>
        <taxon>Arthropoda</taxon>
        <taxon>Hexapoda</taxon>
        <taxon>Insecta</taxon>
        <taxon>Pterygota</taxon>
        <taxon>Neoptera</taxon>
        <taxon>Polyneoptera</taxon>
        <taxon>Phasmatodea</taxon>
        <taxon>Verophasmatodea</taxon>
        <taxon>Anareolatae</taxon>
        <taxon>Phasmatidae</taxon>
        <taxon>Eurycanthinae</taxon>
        <taxon>Dryococelus</taxon>
    </lineage>
</organism>
<keyword evidence="2" id="KW-1185">Reference proteome</keyword>
<comment type="caution">
    <text evidence="1">The sequence shown here is derived from an EMBL/GenBank/DDBJ whole genome shotgun (WGS) entry which is preliminary data.</text>
</comment>
<accession>A0ABQ9IF13</accession>
<sequence length="354" mass="39130">MLASHQGEPGSISDRVTPGFLQMGILPDDATGRRVFSGVSRFPRPCFPALLHSHLASPLIGSRDLFVIFAIGSQFERLALHASEPITDLQGKYLVNPTTARCGATANELIAEAPREREEGDHISLTKGATMAERLGCSLPTKANRVQSRAGLHRIFVSGNRAGRYRVFSGISRIPRRFSSRRLLIFHFVFPPPSQDSLASLPVTPGGNAGGRMECVGSRRPCCFITNISYYFIDETLPENEPGLRLRWLNGWPARLPPRRTGFNPRPSPSGFLQVRIVPNDASSRRVFSGIFHSPSPICIPGLLHSHLTSPSSALKTYIVNRRANFSTPFKQMKVKADSHHPSRIYGICARLWK</sequence>
<dbReference type="Proteomes" id="UP001159363">
    <property type="component" value="Chromosome 1"/>
</dbReference>
<evidence type="ECO:0000313" key="1">
    <source>
        <dbReference type="EMBL" id="KAJ8894820.1"/>
    </source>
</evidence>
<reference evidence="1 2" key="1">
    <citation type="submission" date="2023-02" db="EMBL/GenBank/DDBJ databases">
        <title>LHISI_Scaffold_Assembly.</title>
        <authorList>
            <person name="Stuart O.P."/>
            <person name="Cleave R."/>
            <person name="Magrath M.J.L."/>
            <person name="Mikheyev A.S."/>
        </authorList>
    </citation>
    <scope>NUCLEOTIDE SEQUENCE [LARGE SCALE GENOMIC DNA]</scope>
    <source>
        <strain evidence="1">Daus_M_001</strain>
        <tissue evidence="1">Leg muscle</tissue>
    </source>
</reference>
<protein>
    <submittedName>
        <fullName evidence="1">Uncharacterized protein</fullName>
    </submittedName>
</protein>